<evidence type="ECO:0000256" key="4">
    <source>
        <dbReference type="ARBA" id="ARBA00023136"/>
    </source>
</evidence>
<feature type="transmembrane region" description="Helical" evidence="5">
    <location>
        <begin position="42"/>
        <end position="65"/>
    </location>
</feature>
<feature type="transmembrane region" description="Helical" evidence="5">
    <location>
        <begin position="398"/>
        <end position="417"/>
    </location>
</feature>
<organism evidence="7 8">
    <name type="scientific">Qipengyuania aquimaris</name>
    <dbReference type="NCBI Taxonomy" id="255984"/>
    <lineage>
        <taxon>Bacteria</taxon>
        <taxon>Pseudomonadati</taxon>
        <taxon>Pseudomonadota</taxon>
        <taxon>Alphaproteobacteria</taxon>
        <taxon>Sphingomonadales</taxon>
        <taxon>Erythrobacteraceae</taxon>
        <taxon>Qipengyuania</taxon>
    </lineage>
</organism>
<evidence type="ECO:0000259" key="6">
    <source>
        <dbReference type="Pfam" id="PF04932"/>
    </source>
</evidence>
<gene>
    <name evidence="7" type="ORF">KUV31_02230</name>
</gene>
<dbReference type="PANTHER" id="PTHR37422">
    <property type="entry name" value="TEICHURONIC ACID BIOSYNTHESIS PROTEIN TUAE"/>
    <property type="match status" value="1"/>
</dbReference>
<feature type="transmembrane region" description="Helical" evidence="5">
    <location>
        <begin position="171"/>
        <end position="188"/>
    </location>
</feature>
<evidence type="ECO:0000256" key="3">
    <source>
        <dbReference type="ARBA" id="ARBA00022989"/>
    </source>
</evidence>
<feature type="transmembrane region" description="Helical" evidence="5">
    <location>
        <begin position="96"/>
        <end position="117"/>
    </location>
</feature>
<dbReference type="AlphaFoldDB" id="A0A9Q3XCV6"/>
<feature type="transmembrane region" description="Helical" evidence="5">
    <location>
        <begin position="339"/>
        <end position="362"/>
    </location>
</feature>
<dbReference type="Pfam" id="PF04932">
    <property type="entry name" value="Wzy_C"/>
    <property type="match status" value="1"/>
</dbReference>
<keyword evidence="4 5" id="KW-0472">Membrane</keyword>
<comment type="subcellular location">
    <subcellularLocation>
        <location evidence="1">Membrane</location>
        <topology evidence="1">Multi-pass membrane protein</topology>
    </subcellularLocation>
</comment>
<dbReference type="InterPro" id="IPR007016">
    <property type="entry name" value="O-antigen_ligase-rel_domated"/>
</dbReference>
<feature type="transmembrane region" description="Helical" evidence="5">
    <location>
        <begin position="124"/>
        <end position="151"/>
    </location>
</feature>
<dbReference type="RefSeq" id="WP_222404344.1">
    <property type="nucleotide sequence ID" value="NZ_JAHVKP010000001.1"/>
</dbReference>
<dbReference type="GO" id="GO:0016020">
    <property type="term" value="C:membrane"/>
    <property type="evidence" value="ECO:0007669"/>
    <property type="project" value="UniProtKB-SubCell"/>
</dbReference>
<reference evidence="7" key="1">
    <citation type="submission" date="2021-06" db="EMBL/GenBank/DDBJ databases">
        <title>50 bacteria genomes isolated from Dapeng, Shenzhen, China.</title>
        <authorList>
            <person name="Zheng W."/>
            <person name="Yu S."/>
            <person name="Huang Y."/>
        </authorList>
    </citation>
    <scope>NUCLEOTIDE SEQUENCE</scope>
    <source>
        <strain evidence="7">DP4N28-2</strain>
    </source>
</reference>
<sequence>MVLGGGGSPTPKAEIIVQLGFVAAVLAWTWWAGRSTSVPRPLLFFGAALVALPLIQLLPLPPVIWQALPGRELQLANLALVGAEDSWRPLSISPSLTLAGLLALIPAVGTMWAVSTLGHRDRRFLLLTIGLIALAGAGLGALQLAGGLEAFRLYEKSHRGWLTAFHANRNAAVDVLLIGSLAFAAWHASDRKRAQDRRRAPLVLAALVVLLFAILMTGSRAGIALLLVAIGFGWLILFRTEVGRRTKQLLYGFTAIALGLLAIPFLLGSNPQLARVAERFDATGDARFPLWQDTVTAIQSFGWAGSGIGTFTEAFLPHESMEYLGPASPNRAHNDYLEFLLEAGMLAPLLIVLGAVVLFLMAQRAWKLSPHDNVLQLFAMGGLAIVALHSIVDYPLRNMAIACLAAAMAGLLTPSAGGSKGRKGRDG</sequence>
<protein>
    <submittedName>
        <fullName evidence="7">O-antigen ligase family protein</fullName>
    </submittedName>
</protein>
<proteinExistence type="predicted"/>
<evidence type="ECO:0000256" key="2">
    <source>
        <dbReference type="ARBA" id="ARBA00022692"/>
    </source>
</evidence>
<keyword evidence="7" id="KW-0436">Ligase</keyword>
<keyword evidence="2 5" id="KW-0812">Transmembrane</keyword>
<evidence type="ECO:0000313" key="8">
    <source>
        <dbReference type="Proteomes" id="UP000824927"/>
    </source>
</evidence>
<feature type="transmembrane region" description="Helical" evidence="5">
    <location>
        <begin position="223"/>
        <end position="242"/>
    </location>
</feature>
<feature type="transmembrane region" description="Helical" evidence="5">
    <location>
        <begin position="249"/>
        <end position="267"/>
    </location>
</feature>
<name>A0A9Q3XCV6_9SPHN</name>
<keyword evidence="3 5" id="KW-1133">Transmembrane helix</keyword>
<evidence type="ECO:0000256" key="5">
    <source>
        <dbReference type="SAM" id="Phobius"/>
    </source>
</evidence>
<accession>A0A9Q3XCV6</accession>
<feature type="transmembrane region" description="Helical" evidence="5">
    <location>
        <begin position="15"/>
        <end position="33"/>
    </location>
</feature>
<feature type="domain" description="O-antigen ligase-related" evidence="6">
    <location>
        <begin position="205"/>
        <end position="351"/>
    </location>
</feature>
<feature type="transmembrane region" description="Helical" evidence="5">
    <location>
        <begin position="200"/>
        <end position="217"/>
    </location>
</feature>
<dbReference type="InterPro" id="IPR051533">
    <property type="entry name" value="WaaL-like"/>
</dbReference>
<dbReference type="Proteomes" id="UP000824927">
    <property type="component" value="Unassembled WGS sequence"/>
</dbReference>
<evidence type="ECO:0000256" key="1">
    <source>
        <dbReference type="ARBA" id="ARBA00004141"/>
    </source>
</evidence>
<comment type="caution">
    <text evidence="7">The sequence shown here is derived from an EMBL/GenBank/DDBJ whole genome shotgun (WGS) entry which is preliminary data.</text>
</comment>
<dbReference type="EMBL" id="JAHVKP010000001">
    <property type="protein sequence ID" value="MBY6217151.1"/>
    <property type="molecule type" value="Genomic_DNA"/>
</dbReference>
<dbReference type="GO" id="GO:0016874">
    <property type="term" value="F:ligase activity"/>
    <property type="evidence" value="ECO:0007669"/>
    <property type="project" value="UniProtKB-KW"/>
</dbReference>
<evidence type="ECO:0000313" key="7">
    <source>
        <dbReference type="EMBL" id="MBY6217151.1"/>
    </source>
</evidence>
<dbReference type="PANTHER" id="PTHR37422:SF21">
    <property type="entry name" value="EXOQ-LIKE PROTEIN"/>
    <property type="match status" value="1"/>
</dbReference>
<feature type="transmembrane region" description="Helical" evidence="5">
    <location>
        <begin position="374"/>
        <end position="392"/>
    </location>
</feature>